<dbReference type="Proteomes" id="UP000199699">
    <property type="component" value="Unassembled WGS sequence"/>
</dbReference>
<evidence type="ECO:0008006" key="4">
    <source>
        <dbReference type="Google" id="ProtNLM"/>
    </source>
</evidence>
<feature type="coiled-coil region" evidence="1">
    <location>
        <begin position="3"/>
        <end position="37"/>
    </location>
</feature>
<dbReference type="RefSeq" id="WP_091076450.1">
    <property type="nucleotide sequence ID" value="NZ_FMHT01000003.1"/>
</dbReference>
<evidence type="ECO:0000313" key="2">
    <source>
        <dbReference type="EMBL" id="SCL15815.1"/>
    </source>
</evidence>
<proteinExistence type="predicted"/>
<gene>
    <name evidence="2" type="ORF">GA0070616_0840</name>
</gene>
<keyword evidence="3" id="KW-1185">Reference proteome</keyword>
<name>A0A1C6RF84_9ACTN</name>
<reference evidence="2 3" key="1">
    <citation type="submission" date="2016-06" db="EMBL/GenBank/DDBJ databases">
        <authorList>
            <person name="Kjaerup R.B."/>
            <person name="Dalgaard T.S."/>
            <person name="Juul-Madsen H.R."/>
        </authorList>
    </citation>
    <scope>NUCLEOTIDE SEQUENCE [LARGE SCALE GENOMIC DNA]</scope>
    <source>
        <strain evidence="2 3">DSM 43818</strain>
    </source>
</reference>
<evidence type="ECO:0000256" key="1">
    <source>
        <dbReference type="SAM" id="Coils"/>
    </source>
</evidence>
<dbReference type="AlphaFoldDB" id="A0A1C6RF84"/>
<accession>A0A1C6RF84</accession>
<organism evidence="2 3">
    <name type="scientific">Micromonospora nigra</name>
    <dbReference type="NCBI Taxonomy" id="145857"/>
    <lineage>
        <taxon>Bacteria</taxon>
        <taxon>Bacillati</taxon>
        <taxon>Actinomycetota</taxon>
        <taxon>Actinomycetes</taxon>
        <taxon>Micromonosporales</taxon>
        <taxon>Micromonosporaceae</taxon>
        <taxon>Micromonospora</taxon>
    </lineage>
</organism>
<dbReference type="EMBL" id="FMHT01000003">
    <property type="protein sequence ID" value="SCL15815.1"/>
    <property type="molecule type" value="Genomic_DNA"/>
</dbReference>
<evidence type="ECO:0000313" key="3">
    <source>
        <dbReference type="Proteomes" id="UP000199699"/>
    </source>
</evidence>
<dbReference type="OrthoDB" id="3406028at2"/>
<sequence length="87" mass="8873">MSAAEMIARLAAASQKLDEAKAKTAAAAQDAAEARQLVAGALQGIGAGPLIGMIDSYREALMRAAQGSEPAKQQVQETIAKVHALGN</sequence>
<dbReference type="InterPro" id="IPR046211">
    <property type="entry name" value="DUF6244"/>
</dbReference>
<dbReference type="Pfam" id="PF19757">
    <property type="entry name" value="DUF6244"/>
    <property type="match status" value="1"/>
</dbReference>
<protein>
    <recommendedName>
        <fullName evidence="4">Excreted virulence factor EspC, type VII ESX diderm</fullName>
    </recommendedName>
</protein>
<keyword evidence="1" id="KW-0175">Coiled coil</keyword>